<dbReference type="SMART" id="SM00369">
    <property type="entry name" value="LRR_TYP"/>
    <property type="match status" value="6"/>
</dbReference>
<dbReference type="Gene3D" id="3.80.10.10">
    <property type="entry name" value="Ribonuclease Inhibitor"/>
    <property type="match status" value="4"/>
</dbReference>
<keyword evidence="9 12" id="KW-0472">Membrane</keyword>
<comment type="caution">
    <text evidence="15">The sequence shown here is derived from an EMBL/GenBank/DDBJ whole genome shotgun (WGS) entry which is preliminary data.</text>
</comment>
<dbReference type="Pfam" id="PF13516">
    <property type="entry name" value="LRR_6"/>
    <property type="match status" value="1"/>
</dbReference>
<dbReference type="FunFam" id="3.80.10.10:FF:000095">
    <property type="entry name" value="LRR receptor-like serine/threonine-protein kinase GSO1"/>
    <property type="match status" value="1"/>
</dbReference>
<sequence>MESLLFYMFCTWIVLLVMIHASPTKPSCHPEESSALMEFKRSFRIKRLDSHCIYPKIESWSLDESEDCCSWDGVECDKANSHVTGLDLSNSCLFGTISSNTTLFRLLHLESLNLAWNDFNSSSIPYGFGNFSRLRYLNFSYSKISGKVPSDISWLSRLISLDLSYGLYLEMPNIGNFVWNLTVLRELDLSYVNMLSPFPHVLANSSSLKSLKLVGCGLHGEFPVSIFQLPNLEVLDIAQNANLSGFIPELNWGNRLKSLSLQTTNFSGKIPISLGNLVFLSKLSIGYCHFSGSLPTSMNNLSQLAYLDISENKFQGQIFASFANLTQLSTLYLLNNNFSDGNWDWLVNLSKLTHLFLSDVQLSSPIPSSIVNLTQLVFLDLSYNDLEGEIPNSLGELRNLEYLVLIGNNLSGVLKLHKLVNLEVLRLGFNNISLVSKTEMNATLPKLFMLGLHSCNLHEFPEFLGYLSRLIWVNLSNNKIRGSIPTWMWNGSKDTLEWIDLSHNFLTCYSQINLPLPKLIYLDISSNQLKTELPSPPPSVTYYNISNNILFGGIQSICRAKSLIFLDLSDNSLNGTIPSCLGNIDSLSILDLGKNKLGGMIPHAFPKGCALKMIDLTENRLHGPIPRSLVNCTMLEHLNLGYNQILDGFPLWLSELTELKVIILKSNKFHGPIETYRSLFSFSKMHIMDLSYNNFSGELPSKLLQSFHAMQVIISQDRLEYMNAFGSISTSLGIFQGNFNYEMKLINKGIERDYPKIPFALMQIDLSNNKFEGHIPDLIGDLKSLVFLNLSNNVLTGSIPPSLVNLMMLESLDLSRNNLSGEIPQKLARLTFLSSFNVSHNQLSGPIPQGNQFNTFTEDSFAMNEGLYGSPFPNKCTMSWENLPLPPPLEEDVSEESLFNLDWEYVLTGAGVGFVIGVVLGNLIIDEKSRWFKLYSKRMVKGWSRLRRH</sequence>
<dbReference type="GO" id="GO:0005886">
    <property type="term" value="C:plasma membrane"/>
    <property type="evidence" value="ECO:0007669"/>
    <property type="project" value="UniProtKB-SubCell"/>
</dbReference>
<keyword evidence="11" id="KW-0325">Glycoprotein</keyword>
<protein>
    <recommendedName>
        <fullName evidence="14">Leucine-rich repeat-containing N-terminal plant-type domain-containing protein</fullName>
    </recommendedName>
</protein>
<dbReference type="Pfam" id="PF13855">
    <property type="entry name" value="LRR_8"/>
    <property type="match status" value="2"/>
</dbReference>
<evidence type="ECO:0000256" key="1">
    <source>
        <dbReference type="ARBA" id="ARBA00004251"/>
    </source>
</evidence>
<keyword evidence="6 13" id="KW-0732">Signal</keyword>
<dbReference type="InterPro" id="IPR046956">
    <property type="entry name" value="RLP23-like"/>
</dbReference>
<feature type="transmembrane region" description="Helical" evidence="12">
    <location>
        <begin position="905"/>
        <end position="925"/>
    </location>
</feature>
<dbReference type="FunFam" id="3.80.10.10:FF:000111">
    <property type="entry name" value="LRR receptor-like serine/threonine-protein kinase ERECTA"/>
    <property type="match status" value="1"/>
</dbReference>
<dbReference type="PANTHER" id="PTHR48061:SF29">
    <property type="entry name" value="RECEPTOR-LIKE KINASE FAMILY PROTEIN, PUTATIVE-RELATED"/>
    <property type="match status" value="1"/>
</dbReference>
<evidence type="ECO:0000256" key="3">
    <source>
        <dbReference type="ARBA" id="ARBA00022475"/>
    </source>
</evidence>
<keyword evidence="3" id="KW-1003">Cell membrane</keyword>
<dbReference type="EMBL" id="JBJKBG010000005">
    <property type="protein sequence ID" value="KAL3738741.1"/>
    <property type="molecule type" value="Genomic_DNA"/>
</dbReference>
<dbReference type="AlphaFoldDB" id="A0ABD3KLL5"/>
<dbReference type="PANTHER" id="PTHR48061">
    <property type="entry name" value="LEUCINE-RICH REPEAT RECEPTOR PROTEIN KINASE EMS1-LIKE-RELATED"/>
    <property type="match status" value="1"/>
</dbReference>
<keyword evidence="16" id="KW-1185">Reference proteome</keyword>
<feature type="domain" description="Leucine-rich repeat-containing N-terminal plant-type" evidence="14">
    <location>
        <begin position="30"/>
        <end position="77"/>
    </location>
</feature>
<evidence type="ECO:0000256" key="2">
    <source>
        <dbReference type="ARBA" id="ARBA00009592"/>
    </source>
</evidence>
<evidence type="ECO:0000256" key="9">
    <source>
        <dbReference type="ARBA" id="ARBA00023136"/>
    </source>
</evidence>
<evidence type="ECO:0000259" key="14">
    <source>
        <dbReference type="Pfam" id="PF08263"/>
    </source>
</evidence>
<feature type="signal peptide" evidence="13">
    <location>
        <begin position="1"/>
        <end position="21"/>
    </location>
</feature>
<evidence type="ECO:0000256" key="7">
    <source>
        <dbReference type="ARBA" id="ARBA00022737"/>
    </source>
</evidence>
<keyword evidence="4" id="KW-0433">Leucine-rich repeat</keyword>
<organism evidence="15 16">
    <name type="scientific">Eucalyptus globulus</name>
    <name type="common">Tasmanian blue gum</name>
    <dbReference type="NCBI Taxonomy" id="34317"/>
    <lineage>
        <taxon>Eukaryota</taxon>
        <taxon>Viridiplantae</taxon>
        <taxon>Streptophyta</taxon>
        <taxon>Embryophyta</taxon>
        <taxon>Tracheophyta</taxon>
        <taxon>Spermatophyta</taxon>
        <taxon>Magnoliopsida</taxon>
        <taxon>eudicotyledons</taxon>
        <taxon>Gunneridae</taxon>
        <taxon>Pentapetalae</taxon>
        <taxon>rosids</taxon>
        <taxon>malvids</taxon>
        <taxon>Myrtales</taxon>
        <taxon>Myrtaceae</taxon>
        <taxon>Myrtoideae</taxon>
        <taxon>Eucalypteae</taxon>
        <taxon>Eucalyptus</taxon>
    </lineage>
</organism>
<evidence type="ECO:0000256" key="11">
    <source>
        <dbReference type="ARBA" id="ARBA00023180"/>
    </source>
</evidence>
<keyword evidence="8 12" id="KW-1133">Transmembrane helix</keyword>
<dbReference type="InterPro" id="IPR013210">
    <property type="entry name" value="LRR_N_plant-typ"/>
</dbReference>
<dbReference type="FunFam" id="3.80.10.10:FF:000041">
    <property type="entry name" value="LRR receptor-like serine/threonine-protein kinase ERECTA"/>
    <property type="match status" value="1"/>
</dbReference>
<keyword evidence="7" id="KW-0677">Repeat</keyword>
<evidence type="ECO:0000256" key="4">
    <source>
        <dbReference type="ARBA" id="ARBA00022614"/>
    </source>
</evidence>
<keyword evidence="10" id="KW-0675">Receptor</keyword>
<dbReference type="PRINTS" id="PR00019">
    <property type="entry name" value="LEURICHRPT"/>
</dbReference>
<comment type="similarity">
    <text evidence="2">Belongs to the RLP family.</text>
</comment>
<evidence type="ECO:0000256" key="12">
    <source>
        <dbReference type="SAM" id="Phobius"/>
    </source>
</evidence>
<evidence type="ECO:0000256" key="5">
    <source>
        <dbReference type="ARBA" id="ARBA00022692"/>
    </source>
</evidence>
<dbReference type="SUPFAM" id="SSF52058">
    <property type="entry name" value="L domain-like"/>
    <property type="match status" value="2"/>
</dbReference>
<name>A0ABD3KLL5_EUCGL</name>
<dbReference type="InterPro" id="IPR003591">
    <property type="entry name" value="Leu-rich_rpt_typical-subtyp"/>
</dbReference>
<evidence type="ECO:0000256" key="10">
    <source>
        <dbReference type="ARBA" id="ARBA00023170"/>
    </source>
</evidence>
<dbReference type="InterPro" id="IPR032675">
    <property type="entry name" value="LRR_dom_sf"/>
</dbReference>
<dbReference type="Pfam" id="PF08263">
    <property type="entry name" value="LRRNT_2"/>
    <property type="match status" value="1"/>
</dbReference>
<evidence type="ECO:0000313" key="16">
    <source>
        <dbReference type="Proteomes" id="UP001634007"/>
    </source>
</evidence>
<feature type="chain" id="PRO_5044857364" description="Leucine-rich repeat-containing N-terminal plant-type domain-containing protein" evidence="13">
    <location>
        <begin position="22"/>
        <end position="949"/>
    </location>
</feature>
<keyword evidence="5 12" id="KW-0812">Transmembrane</keyword>
<proteinExistence type="inferred from homology"/>
<dbReference type="InterPro" id="IPR001611">
    <property type="entry name" value="Leu-rich_rpt"/>
</dbReference>
<evidence type="ECO:0000256" key="13">
    <source>
        <dbReference type="SAM" id="SignalP"/>
    </source>
</evidence>
<reference evidence="15 16" key="1">
    <citation type="submission" date="2024-11" db="EMBL/GenBank/DDBJ databases">
        <title>Chromosome-level genome assembly of Eucalyptus globulus Labill. provides insights into its genome evolution.</title>
        <authorList>
            <person name="Li X."/>
        </authorList>
    </citation>
    <scope>NUCLEOTIDE SEQUENCE [LARGE SCALE GENOMIC DNA]</scope>
    <source>
        <strain evidence="15">CL2024</strain>
        <tissue evidence="15">Fresh tender leaves</tissue>
    </source>
</reference>
<dbReference type="SUPFAM" id="SSF52047">
    <property type="entry name" value="RNI-like"/>
    <property type="match status" value="1"/>
</dbReference>
<dbReference type="Proteomes" id="UP001634007">
    <property type="component" value="Unassembled WGS sequence"/>
</dbReference>
<evidence type="ECO:0000313" key="15">
    <source>
        <dbReference type="EMBL" id="KAL3738741.1"/>
    </source>
</evidence>
<evidence type="ECO:0000256" key="6">
    <source>
        <dbReference type="ARBA" id="ARBA00022729"/>
    </source>
</evidence>
<dbReference type="Pfam" id="PF00560">
    <property type="entry name" value="LRR_1"/>
    <property type="match status" value="6"/>
</dbReference>
<comment type="subcellular location">
    <subcellularLocation>
        <location evidence="1">Cell membrane</location>
        <topology evidence="1">Single-pass type I membrane protein</topology>
    </subcellularLocation>
</comment>
<gene>
    <name evidence="15" type="ORF">ACJRO7_020156</name>
</gene>
<evidence type="ECO:0000256" key="8">
    <source>
        <dbReference type="ARBA" id="ARBA00022989"/>
    </source>
</evidence>
<accession>A0ABD3KLL5</accession>